<evidence type="ECO:0000313" key="6">
    <source>
        <dbReference type="Proteomes" id="UP000008782"/>
    </source>
</evidence>
<evidence type="ECO:0000256" key="3">
    <source>
        <dbReference type="ARBA" id="ARBA00044955"/>
    </source>
</evidence>
<evidence type="ECO:0000256" key="2">
    <source>
        <dbReference type="ARBA" id="ARBA00023026"/>
    </source>
</evidence>
<feature type="chain" id="PRO_5003180214" description="LysM domain-containing protein" evidence="4">
    <location>
        <begin position="23"/>
        <end position="262"/>
    </location>
</feature>
<feature type="signal peptide" evidence="4">
    <location>
        <begin position="1"/>
        <end position="22"/>
    </location>
</feature>
<name>E3Q512_COLGM</name>
<keyword evidence="4" id="KW-0732">Signal</keyword>
<protein>
    <recommendedName>
        <fullName evidence="7">LysM domain-containing protein</fullName>
    </recommendedName>
</protein>
<dbReference type="eggNOG" id="KOG2806">
    <property type="taxonomic scope" value="Eukaryota"/>
</dbReference>
<keyword evidence="1" id="KW-0147">Chitin-binding</keyword>
<dbReference type="InterPro" id="IPR052210">
    <property type="entry name" value="LysM1-like"/>
</dbReference>
<sequence length="262" mass="27810">MVAFSRCVIGLGTLLSLSPVSAVKMLYDDSLPEDPNAAYSAALMADIACDPLVPALCRDFYYPPTTLTRVCTTACDSALQSWESSVRSACGNDIVIPDENDLDSSPIGIPASRRYTYSFTCLKENDVFYGPIAALASFFADPGAAVNTTCSVIATAANITEPQLLAWNPGINPVCSNLDMMNGTTLCIEPPGPKLPPAQTPGVPPVTPTSAAPILSNTAIGSDKPCGRWYEIEPGDYCNLLTLKFAISLEDFMFLSTSINSN</sequence>
<dbReference type="PANTHER" id="PTHR34997:SF1">
    <property type="entry name" value="PEPTIDOGLYCAN-BINDING LYSIN DOMAIN"/>
    <property type="match status" value="1"/>
</dbReference>
<keyword evidence="2" id="KW-0843">Virulence</keyword>
<evidence type="ECO:0000256" key="1">
    <source>
        <dbReference type="ARBA" id="ARBA00022669"/>
    </source>
</evidence>
<evidence type="ECO:0008006" key="7">
    <source>
        <dbReference type="Google" id="ProtNLM"/>
    </source>
</evidence>
<evidence type="ECO:0000256" key="4">
    <source>
        <dbReference type="SAM" id="SignalP"/>
    </source>
</evidence>
<evidence type="ECO:0000313" key="5">
    <source>
        <dbReference type="EMBL" id="EFQ25779.1"/>
    </source>
</evidence>
<dbReference type="STRING" id="645133.E3Q512"/>
<dbReference type="Gene3D" id="3.10.350.10">
    <property type="entry name" value="LysM domain"/>
    <property type="match status" value="1"/>
</dbReference>
<dbReference type="InterPro" id="IPR018392">
    <property type="entry name" value="LysM"/>
</dbReference>
<dbReference type="EMBL" id="GG697333">
    <property type="protein sequence ID" value="EFQ25779.1"/>
    <property type="molecule type" value="Genomic_DNA"/>
</dbReference>
<gene>
    <name evidence="5" type="ORF">GLRG_00923</name>
</gene>
<dbReference type="PANTHER" id="PTHR34997">
    <property type="entry name" value="AM15"/>
    <property type="match status" value="1"/>
</dbReference>
<dbReference type="HOGENOM" id="CLU_1061777_0_0_1"/>
<accession>E3Q512</accession>
<organism evidence="6">
    <name type="scientific">Colletotrichum graminicola (strain M1.001 / M2 / FGSC 10212)</name>
    <name type="common">Maize anthracnose fungus</name>
    <name type="synonym">Glomerella graminicola</name>
    <dbReference type="NCBI Taxonomy" id="645133"/>
    <lineage>
        <taxon>Eukaryota</taxon>
        <taxon>Fungi</taxon>
        <taxon>Dikarya</taxon>
        <taxon>Ascomycota</taxon>
        <taxon>Pezizomycotina</taxon>
        <taxon>Sordariomycetes</taxon>
        <taxon>Hypocreomycetidae</taxon>
        <taxon>Glomerellales</taxon>
        <taxon>Glomerellaceae</taxon>
        <taxon>Colletotrichum</taxon>
        <taxon>Colletotrichum graminicola species complex</taxon>
    </lineage>
</organism>
<dbReference type="CDD" id="cd00118">
    <property type="entry name" value="LysM"/>
    <property type="match status" value="1"/>
</dbReference>
<keyword evidence="6" id="KW-1185">Reference proteome</keyword>
<dbReference type="InterPro" id="IPR036779">
    <property type="entry name" value="LysM_dom_sf"/>
</dbReference>
<comment type="similarity">
    <text evidence="3">Belongs to the secreted LysM effector family.</text>
</comment>
<dbReference type="GeneID" id="24406288"/>
<dbReference type="GO" id="GO:0008061">
    <property type="term" value="F:chitin binding"/>
    <property type="evidence" value="ECO:0007669"/>
    <property type="project" value="UniProtKB-KW"/>
</dbReference>
<dbReference type="AlphaFoldDB" id="E3Q512"/>
<dbReference type="OrthoDB" id="5985073at2759"/>
<reference evidence="6" key="1">
    <citation type="journal article" date="2012" name="Nat. Genet.">
        <title>Lifestyle transitions in plant pathogenic Colletotrichum fungi deciphered by genome and transcriptome analyses.</title>
        <authorList>
            <person name="O'Connell R.J."/>
            <person name="Thon M.R."/>
            <person name="Hacquard S."/>
            <person name="Amyotte S.G."/>
            <person name="Kleemann J."/>
            <person name="Torres M.F."/>
            <person name="Damm U."/>
            <person name="Buiate E.A."/>
            <person name="Epstein L."/>
            <person name="Alkan N."/>
            <person name="Altmueller J."/>
            <person name="Alvarado-Balderrama L."/>
            <person name="Bauser C.A."/>
            <person name="Becker C."/>
            <person name="Birren B.W."/>
            <person name="Chen Z."/>
            <person name="Choi J."/>
            <person name="Crouch J.A."/>
            <person name="Duvick J.P."/>
            <person name="Farman M.A."/>
            <person name="Gan P."/>
            <person name="Heiman D."/>
            <person name="Henrissat B."/>
            <person name="Howard R.J."/>
            <person name="Kabbage M."/>
            <person name="Koch C."/>
            <person name="Kracher B."/>
            <person name="Kubo Y."/>
            <person name="Law A.D."/>
            <person name="Lebrun M.-H."/>
            <person name="Lee Y.-H."/>
            <person name="Miyara I."/>
            <person name="Moore N."/>
            <person name="Neumann U."/>
            <person name="Nordstroem K."/>
            <person name="Panaccione D.G."/>
            <person name="Panstruga R."/>
            <person name="Place M."/>
            <person name="Proctor R.H."/>
            <person name="Prusky D."/>
            <person name="Rech G."/>
            <person name="Reinhardt R."/>
            <person name="Rollins J.A."/>
            <person name="Rounsley S."/>
            <person name="Schardl C.L."/>
            <person name="Schwartz D.C."/>
            <person name="Shenoy N."/>
            <person name="Shirasu K."/>
            <person name="Sikhakolli U.R."/>
            <person name="Stueber K."/>
            <person name="Sukno S.A."/>
            <person name="Sweigard J.A."/>
            <person name="Takano Y."/>
            <person name="Takahara H."/>
            <person name="Trail F."/>
            <person name="van der Does H.C."/>
            <person name="Voll L.M."/>
            <person name="Will I."/>
            <person name="Young S."/>
            <person name="Zeng Q."/>
            <person name="Zhang J."/>
            <person name="Zhou S."/>
            <person name="Dickman M.B."/>
            <person name="Schulze-Lefert P."/>
            <person name="Ver Loren van Themaat E."/>
            <person name="Ma L.-J."/>
            <person name="Vaillancourt L.J."/>
        </authorList>
    </citation>
    <scope>NUCLEOTIDE SEQUENCE [LARGE SCALE GENOMIC DNA]</scope>
    <source>
        <strain evidence="6">M1.001 / M2 / FGSC 10212</strain>
    </source>
</reference>
<dbReference type="VEuPathDB" id="FungiDB:GLRG_00923"/>
<proteinExistence type="inferred from homology"/>
<dbReference type="RefSeq" id="XP_008089799.1">
    <property type="nucleotide sequence ID" value="XM_008091608.1"/>
</dbReference>
<dbReference type="Proteomes" id="UP000008782">
    <property type="component" value="Unassembled WGS sequence"/>
</dbReference>